<keyword evidence="3" id="KW-1185">Reference proteome</keyword>
<evidence type="ECO:0000256" key="1">
    <source>
        <dbReference type="SAM" id="MobiDB-lite"/>
    </source>
</evidence>
<organism evidence="2 3">
    <name type="scientific">Eschrichtius robustus</name>
    <name type="common">California gray whale</name>
    <name type="synonym">Eschrichtius gibbosus</name>
    <dbReference type="NCBI Taxonomy" id="9764"/>
    <lineage>
        <taxon>Eukaryota</taxon>
        <taxon>Metazoa</taxon>
        <taxon>Chordata</taxon>
        <taxon>Craniata</taxon>
        <taxon>Vertebrata</taxon>
        <taxon>Euteleostomi</taxon>
        <taxon>Mammalia</taxon>
        <taxon>Eutheria</taxon>
        <taxon>Laurasiatheria</taxon>
        <taxon>Artiodactyla</taxon>
        <taxon>Whippomorpha</taxon>
        <taxon>Cetacea</taxon>
        <taxon>Mysticeti</taxon>
        <taxon>Eschrichtiidae</taxon>
        <taxon>Eschrichtius</taxon>
    </lineage>
</organism>
<comment type="caution">
    <text evidence="2">The sequence shown here is derived from an EMBL/GenBank/DDBJ whole genome shotgun (WGS) entry which is preliminary data.</text>
</comment>
<feature type="compositionally biased region" description="Basic and acidic residues" evidence="1">
    <location>
        <begin position="61"/>
        <end position="76"/>
    </location>
</feature>
<evidence type="ECO:0000313" key="2">
    <source>
        <dbReference type="EMBL" id="KAJ8784997.1"/>
    </source>
</evidence>
<dbReference type="Proteomes" id="UP001159641">
    <property type="component" value="Unassembled WGS sequence"/>
</dbReference>
<name>A0AB34GWY8_ESCRO</name>
<gene>
    <name evidence="2" type="ORF">J1605_007553</name>
</gene>
<dbReference type="EMBL" id="JAIQCJ010002027">
    <property type="protein sequence ID" value="KAJ8784997.1"/>
    <property type="molecule type" value="Genomic_DNA"/>
</dbReference>
<dbReference type="AlphaFoldDB" id="A0AB34GWY8"/>
<feature type="compositionally biased region" description="Pro residues" evidence="1">
    <location>
        <begin position="1"/>
        <end position="12"/>
    </location>
</feature>
<reference evidence="2 3" key="1">
    <citation type="submission" date="2022-11" db="EMBL/GenBank/DDBJ databases">
        <title>Whole genome sequence of Eschrichtius robustus ER-17-0199.</title>
        <authorList>
            <person name="Bruniche-Olsen A."/>
            <person name="Black A.N."/>
            <person name="Fields C.J."/>
            <person name="Walden K."/>
            <person name="Dewoody J.A."/>
        </authorList>
    </citation>
    <scope>NUCLEOTIDE SEQUENCE [LARGE SCALE GENOMIC DNA]</scope>
    <source>
        <strain evidence="2">ER-17-0199</strain>
        <tissue evidence="2">Blubber</tissue>
    </source>
</reference>
<protein>
    <submittedName>
        <fullName evidence="2">Uncharacterized protein</fullName>
    </submittedName>
</protein>
<evidence type="ECO:0000313" key="3">
    <source>
        <dbReference type="Proteomes" id="UP001159641"/>
    </source>
</evidence>
<sequence length="107" mass="11271">MPQKPPPRPARPSPGAGEGTGDAKEGARAHRPYSPVTRAAPGRTRRAGGRARSLIQSRPDPGFRPELPRPSHDKGAESGAGRHVTTRRRRLMTPEPALAVSATGLGS</sequence>
<feature type="region of interest" description="Disordered" evidence="1">
    <location>
        <begin position="1"/>
        <end position="107"/>
    </location>
</feature>
<proteinExistence type="predicted"/>
<accession>A0AB34GWY8</accession>